<name>A0ABY6Y9G1_9BURK</name>
<protein>
    <submittedName>
        <fullName evidence="1">Uncharacterized protein</fullName>
    </submittedName>
</protein>
<keyword evidence="2" id="KW-1185">Reference proteome</keyword>
<accession>A0ABY6Y9G1</accession>
<evidence type="ECO:0000313" key="2">
    <source>
        <dbReference type="Proteomes" id="UP000494120"/>
    </source>
</evidence>
<reference evidence="1 2" key="1">
    <citation type="submission" date="2019-09" db="EMBL/GenBank/DDBJ databases">
        <authorList>
            <person name="Depoorter E."/>
        </authorList>
    </citation>
    <scope>NUCLEOTIDE SEQUENCE [LARGE SCALE GENOMIC DNA]</scope>
    <source>
        <strain evidence="1 2">R-17378</strain>
    </source>
</reference>
<gene>
    <name evidence="1" type="ORF">BLA17378_07670</name>
</gene>
<evidence type="ECO:0000313" key="1">
    <source>
        <dbReference type="EMBL" id="VWD35786.1"/>
    </source>
</evidence>
<comment type="caution">
    <text evidence="1">The sequence shown here is derived from an EMBL/GenBank/DDBJ whole genome shotgun (WGS) entry which is preliminary data.</text>
</comment>
<dbReference type="Proteomes" id="UP000494120">
    <property type="component" value="Unassembled WGS sequence"/>
</dbReference>
<sequence length="47" mass="5402">MAVSGVRNRGRIAVTWKVRRNVVRVVAFTRDNWLSPDSRHAVTAHRC</sequence>
<proteinExistence type="predicted"/>
<organism evidence="1 2">
    <name type="scientific">Burkholderia aenigmatica</name>
    <dbReference type="NCBI Taxonomy" id="2015348"/>
    <lineage>
        <taxon>Bacteria</taxon>
        <taxon>Pseudomonadati</taxon>
        <taxon>Pseudomonadota</taxon>
        <taxon>Betaproteobacteria</taxon>
        <taxon>Burkholderiales</taxon>
        <taxon>Burkholderiaceae</taxon>
        <taxon>Burkholderia</taxon>
        <taxon>Burkholderia cepacia complex</taxon>
    </lineage>
</organism>
<dbReference type="EMBL" id="CABVQG010000047">
    <property type="protein sequence ID" value="VWD35786.1"/>
    <property type="molecule type" value="Genomic_DNA"/>
</dbReference>